<keyword evidence="5" id="KW-1185">Reference proteome</keyword>
<proteinExistence type="predicted"/>
<dbReference type="InterPro" id="IPR029787">
    <property type="entry name" value="Nucleotide_cyclase"/>
</dbReference>
<evidence type="ECO:0000256" key="2">
    <source>
        <dbReference type="ARBA" id="ARBA00022840"/>
    </source>
</evidence>
<keyword evidence="2" id="KW-0067">ATP-binding</keyword>
<feature type="domain" description="Guanylate cyclase" evidence="3">
    <location>
        <begin position="26"/>
        <end position="162"/>
    </location>
</feature>
<dbReference type="GO" id="GO:0009190">
    <property type="term" value="P:cyclic nucleotide biosynthetic process"/>
    <property type="evidence" value="ECO:0007669"/>
    <property type="project" value="InterPro"/>
</dbReference>
<dbReference type="CDD" id="cd07302">
    <property type="entry name" value="CHD"/>
    <property type="match status" value="1"/>
</dbReference>
<keyword evidence="1" id="KW-0547">Nucleotide-binding</keyword>
<dbReference type="GO" id="GO:0035556">
    <property type="term" value="P:intracellular signal transduction"/>
    <property type="evidence" value="ECO:0007669"/>
    <property type="project" value="InterPro"/>
</dbReference>
<dbReference type="PANTHER" id="PTHR16305">
    <property type="entry name" value="TESTICULAR SOLUBLE ADENYLYL CYCLASE"/>
    <property type="match status" value="1"/>
</dbReference>
<gene>
    <name evidence="4" type="ORF">FBZ93_12381</name>
</gene>
<dbReference type="RefSeq" id="WP_167529433.1">
    <property type="nucleotide sequence ID" value="NZ_VITY01000023.1"/>
</dbReference>
<dbReference type="GO" id="GO:0005737">
    <property type="term" value="C:cytoplasm"/>
    <property type="evidence" value="ECO:0007669"/>
    <property type="project" value="TreeGrafter"/>
</dbReference>
<dbReference type="EMBL" id="VITY01000023">
    <property type="protein sequence ID" value="TWB87150.1"/>
    <property type="molecule type" value="Genomic_DNA"/>
</dbReference>
<sequence>MPRWLLQAVSSEAEPLRPWIRPLRATALFADISGFSRLTRMYQDKGDEGVEELSLTISEYLGRLIDCVFTWGGDIENIYGDAILAFWPETVPDPVAATRLALGCAADIVGRHDNHVAPGGVALRIRVAVVAGDLCAVQAGGGDGEWIFMLGGDCLGEISPLLQLAQPGQVGVASAIRAALPLVPEIATPRLLNGLIGASPTQVVRPAAPLAAEAALVRAFLPGAMRRRGLLRSEWLAEFRWLAMLCVGIPGLRCTAADDLAAIQQAVHSIQDEVARFEGALIRVSANDKGPMAMIAFGLPDQAHDDDAVRAVRAAQEIQLALARQGSHARCTVTFGLAYCGVVGNRSRHVYTTMGDAVNRAAKLLDQRDLPALLCDAAIVQMTSQRIVFEQVDASILNGVALFRPIEYRHAAAPVAGALIDRVSERAWLRQRLSQLGTPIQRPVVHVDGPPGIGKSALVGALAAMTEGQFPCLRGAADPLAGIAEPFAAWSPVFAAAFAAEVIGPELCEAQLRTALGRQGLPQDHAALASVVLPAMRAPARAPPYLPPEDMARVTCETLVALLRDRIGGGVLIVIEDVHRMDSASWLLAGHVARSMPGVLLVLVSRSDTVNPLSGMRALAASIPVERLVLTPLDHDSVADVIADALGCREIAPELLGVIQERAAGNPLFARQLALALRDQGALSLRDGICRLAAPSVDAASLQIPESIQRTMVARVDRLPAELQLTLKAASVIGINFSFRALTAALGAADLGADECLTRLVEFGMIGVLRPGADPLYGFDHALTQEAVYQLLPFEQRRRLHTTVAEFFEAEAEGNRPAPTLLGLHWSRANRPDRALPYWETAGATALAGGAYHEAVMALGEALGAITAIETAPGAAAIDADRAGQLHRLRGEALMFAGEVPQSIHHLTSALAKFGFRWSDRVLGNFCTFARHALMQTMSEWRRPADARDVLPQLVAQDGATDRVRQSALALETLGQGFGHQSKLAAMATATLAAVNLSQRAGDGAIYSRSAGLLSLVFLLSGMPGLAERYLARARRTTPDLDKPHDRLMTIEYIALFLLTAGRLAEVETELRGMLELAATSHNRRRQLDATSLLILTLTETGAYVDGAELAARFVVEADQASDPQLRCWARLEAAGLALCSDDIGMAEHRLFDASDLLDSVGRNERIWTLGLLALVHLRRGRSDEALAHARQVMGALADWRSLGFYVQAGVFAAAEVFLDRLGTGGRLNFAQHLEIWRMMRRVKCFGMRQPLTRPRAQLVLARYAELRGRGAQAMALTKQAAAEAARLQLPAAGVAARAALERLKA</sequence>
<evidence type="ECO:0000259" key="3">
    <source>
        <dbReference type="PROSITE" id="PS50125"/>
    </source>
</evidence>
<comment type="caution">
    <text evidence="4">The sequence shown here is derived from an EMBL/GenBank/DDBJ whole genome shotgun (WGS) entry which is preliminary data.</text>
</comment>
<evidence type="ECO:0000313" key="4">
    <source>
        <dbReference type="EMBL" id="TWB87150.1"/>
    </source>
</evidence>
<evidence type="ECO:0000313" key="5">
    <source>
        <dbReference type="Proteomes" id="UP000321304"/>
    </source>
</evidence>
<dbReference type="InterPro" id="IPR001054">
    <property type="entry name" value="A/G_cyclase"/>
</dbReference>
<dbReference type="PANTHER" id="PTHR16305:SF28">
    <property type="entry name" value="GUANYLATE CYCLASE DOMAIN-CONTAINING PROTEIN"/>
    <property type="match status" value="1"/>
</dbReference>
<dbReference type="Proteomes" id="UP000321304">
    <property type="component" value="Unassembled WGS sequence"/>
</dbReference>
<protein>
    <submittedName>
        <fullName evidence="4">AAA ATPase-like protein</fullName>
    </submittedName>
</protein>
<dbReference type="Pfam" id="PF13191">
    <property type="entry name" value="AAA_16"/>
    <property type="match status" value="1"/>
</dbReference>
<organism evidence="4 5">
    <name type="scientific">Bradyrhizobium macuxiense</name>
    <dbReference type="NCBI Taxonomy" id="1755647"/>
    <lineage>
        <taxon>Bacteria</taxon>
        <taxon>Pseudomonadati</taxon>
        <taxon>Pseudomonadota</taxon>
        <taxon>Alphaproteobacteria</taxon>
        <taxon>Hyphomicrobiales</taxon>
        <taxon>Nitrobacteraceae</taxon>
        <taxon>Bradyrhizobium</taxon>
    </lineage>
</organism>
<name>A0A560L205_9BRAD</name>
<reference evidence="4 5" key="1">
    <citation type="submission" date="2019-06" db="EMBL/GenBank/DDBJ databases">
        <title>Genomic Encyclopedia of Type Strains, Phase IV (KMG-V): Genome sequencing to study the core and pangenomes of soil and plant-associated prokaryotes.</title>
        <authorList>
            <person name="Whitman W."/>
        </authorList>
    </citation>
    <scope>NUCLEOTIDE SEQUENCE [LARGE SCALE GENOMIC DNA]</scope>
    <source>
        <strain evidence="4 5">BR 10355</strain>
    </source>
</reference>
<accession>A0A560L205</accession>
<dbReference type="SUPFAM" id="SSF52540">
    <property type="entry name" value="P-loop containing nucleoside triphosphate hydrolases"/>
    <property type="match status" value="1"/>
</dbReference>
<dbReference type="SUPFAM" id="SSF55073">
    <property type="entry name" value="Nucleotide cyclase"/>
    <property type="match status" value="2"/>
</dbReference>
<feature type="domain" description="Guanylate cyclase" evidence="3">
    <location>
        <begin position="290"/>
        <end position="365"/>
    </location>
</feature>
<dbReference type="InterPro" id="IPR027417">
    <property type="entry name" value="P-loop_NTPase"/>
</dbReference>
<dbReference type="GO" id="GO:0005524">
    <property type="term" value="F:ATP binding"/>
    <property type="evidence" value="ECO:0007669"/>
    <property type="project" value="UniProtKB-KW"/>
</dbReference>
<evidence type="ECO:0000256" key="1">
    <source>
        <dbReference type="ARBA" id="ARBA00022741"/>
    </source>
</evidence>
<dbReference type="Gene3D" id="3.30.70.1230">
    <property type="entry name" value="Nucleotide cyclase"/>
    <property type="match status" value="2"/>
</dbReference>
<dbReference type="InterPro" id="IPR041664">
    <property type="entry name" value="AAA_16"/>
</dbReference>
<dbReference type="PROSITE" id="PS50125">
    <property type="entry name" value="GUANYLATE_CYCLASE_2"/>
    <property type="match status" value="2"/>
</dbReference>
<dbReference type="GO" id="GO:0004016">
    <property type="term" value="F:adenylate cyclase activity"/>
    <property type="evidence" value="ECO:0007669"/>
    <property type="project" value="TreeGrafter"/>
</dbReference>